<keyword evidence="5 7" id="KW-0472">Membrane</keyword>
<evidence type="ECO:0000256" key="6">
    <source>
        <dbReference type="SAM" id="MobiDB-lite"/>
    </source>
</evidence>
<dbReference type="EMBL" id="QPGA01000006">
    <property type="protein sequence ID" value="RDE51607.1"/>
    <property type="molecule type" value="Genomic_DNA"/>
</dbReference>
<evidence type="ECO:0000313" key="9">
    <source>
        <dbReference type="EMBL" id="RDE51607.1"/>
    </source>
</evidence>
<feature type="transmembrane region" description="Helical" evidence="7">
    <location>
        <begin position="164"/>
        <end position="184"/>
    </location>
</feature>
<proteinExistence type="inferred from homology"/>
<comment type="similarity">
    <text evidence="2">Belongs to the EamA transporter family.</text>
</comment>
<evidence type="ECO:0000256" key="7">
    <source>
        <dbReference type="SAM" id="Phobius"/>
    </source>
</evidence>
<feature type="transmembrane region" description="Helical" evidence="7">
    <location>
        <begin position="47"/>
        <end position="64"/>
    </location>
</feature>
<feature type="transmembrane region" description="Helical" evidence="7">
    <location>
        <begin position="190"/>
        <end position="210"/>
    </location>
</feature>
<feature type="transmembrane region" description="Helical" evidence="7">
    <location>
        <begin position="105"/>
        <end position="125"/>
    </location>
</feature>
<evidence type="ECO:0000256" key="2">
    <source>
        <dbReference type="ARBA" id="ARBA00007362"/>
    </source>
</evidence>
<dbReference type="Pfam" id="PF00892">
    <property type="entry name" value="EamA"/>
    <property type="match status" value="2"/>
</dbReference>
<keyword evidence="3 7" id="KW-0812">Transmembrane</keyword>
<feature type="transmembrane region" description="Helical" evidence="7">
    <location>
        <begin position="284"/>
        <end position="303"/>
    </location>
</feature>
<comment type="caution">
    <text evidence="9">The sequence shown here is derived from an EMBL/GenBank/DDBJ whole genome shotgun (WGS) entry which is preliminary data.</text>
</comment>
<evidence type="ECO:0000259" key="8">
    <source>
        <dbReference type="Pfam" id="PF00892"/>
    </source>
</evidence>
<evidence type="ECO:0000313" key="10">
    <source>
        <dbReference type="Proteomes" id="UP000253831"/>
    </source>
</evidence>
<dbReference type="SUPFAM" id="SSF103481">
    <property type="entry name" value="Multidrug resistance efflux transporter EmrE"/>
    <property type="match status" value="2"/>
</dbReference>
<feature type="domain" description="EamA" evidence="8">
    <location>
        <begin position="47"/>
        <end position="177"/>
    </location>
</feature>
<evidence type="ECO:0000256" key="1">
    <source>
        <dbReference type="ARBA" id="ARBA00004141"/>
    </source>
</evidence>
<feature type="domain" description="EamA" evidence="8">
    <location>
        <begin position="191"/>
        <end position="325"/>
    </location>
</feature>
<dbReference type="InterPro" id="IPR050638">
    <property type="entry name" value="AA-Vitamin_Transporters"/>
</dbReference>
<protein>
    <submittedName>
        <fullName evidence="9">DMT family transporter</fullName>
    </submittedName>
</protein>
<dbReference type="InterPro" id="IPR000620">
    <property type="entry name" value="EamA_dom"/>
</dbReference>
<feature type="region of interest" description="Disordered" evidence="6">
    <location>
        <begin position="19"/>
        <end position="38"/>
    </location>
</feature>
<feature type="transmembrane region" description="Helical" evidence="7">
    <location>
        <begin position="309"/>
        <end position="327"/>
    </location>
</feature>
<organism evidence="9 10">
    <name type="scientific">Candidatus Accumulibacter meliphilus</name>
    <dbReference type="NCBI Taxonomy" id="2211374"/>
    <lineage>
        <taxon>Bacteria</taxon>
        <taxon>Pseudomonadati</taxon>
        <taxon>Pseudomonadota</taxon>
        <taxon>Betaproteobacteria</taxon>
        <taxon>Candidatus Accumulibacter</taxon>
    </lineage>
</organism>
<dbReference type="Proteomes" id="UP000253831">
    <property type="component" value="Unassembled WGS sequence"/>
</dbReference>
<feature type="transmembrane region" description="Helical" evidence="7">
    <location>
        <begin position="131"/>
        <end position="155"/>
    </location>
</feature>
<evidence type="ECO:0000256" key="4">
    <source>
        <dbReference type="ARBA" id="ARBA00022989"/>
    </source>
</evidence>
<evidence type="ECO:0000256" key="5">
    <source>
        <dbReference type="ARBA" id="ARBA00023136"/>
    </source>
</evidence>
<dbReference type="PANTHER" id="PTHR32322:SF2">
    <property type="entry name" value="EAMA DOMAIN-CONTAINING PROTEIN"/>
    <property type="match status" value="1"/>
</dbReference>
<dbReference type="PANTHER" id="PTHR32322">
    <property type="entry name" value="INNER MEMBRANE TRANSPORTER"/>
    <property type="match status" value="1"/>
</dbReference>
<feature type="transmembrane region" description="Helical" evidence="7">
    <location>
        <begin position="222"/>
        <end position="241"/>
    </location>
</feature>
<dbReference type="GO" id="GO:0016020">
    <property type="term" value="C:membrane"/>
    <property type="evidence" value="ECO:0007669"/>
    <property type="project" value="UniProtKB-SubCell"/>
</dbReference>
<feature type="transmembrane region" description="Helical" evidence="7">
    <location>
        <begin position="247"/>
        <end position="272"/>
    </location>
</feature>
<feature type="transmembrane region" description="Helical" evidence="7">
    <location>
        <begin position="76"/>
        <end position="93"/>
    </location>
</feature>
<reference evidence="9 10" key="1">
    <citation type="submission" date="2018-05" db="EMBL/GenBank/DDBJ databases">
        <title>Integrated omic analyses show evidence that a Ca. Accumulibacter phosphatis strain performs denitrification under micro-aerobic conditions.</title>
        <authorList>
            <person name="Camejo P.Y."/>
            <person name="Katherine M.D."/>
            <person name="Daniel N.R."/>
        </authorList>
    </citation>
    <scope>NUCLEOTIDE SEQUENCE [LARGE SCALE GENOMIC DNA]</scope>
    <source>
        <strain evidence="9">UW-LDO-IC</strain>
    </source>
</reference>
<name>A0A369XTT9_9PROT</name>
<gene>
    <name evidence="9" type="ORF">DVS81_05480</name>
</gene>
<dbReference type="AlphaFoldDB" id="A0A369XTT9"/>
<keyword evidence="4 7" id="KW-1133">Transmembrane helix</keyword>
<evidence type="ECO:0000256" key="3">
    <source>
        <dbReference type="ARBA" id="ARBA00022692"/>
    </source>
</evidence>
<dbReference type="InterPro" id="IPR037185">
    <property type="entry name" value="EmrE-like"/>
</dbReference>
<accession>A0A369XTT9</accession>
<comment type="subcellular location">
    <subcellularLocation>
        <location evidence="1">Membrane</location>
        <topology evidence="1">Multi-pass membrane protein</topology>
    </subcellularLocation>
</comment>
<sequence length="349" mass="37013">MTPLAITLMARPDNCHPMNRAMRSGDSRQARAPDPVGAGTLSHGKQAWLMLVVIVSMAICYPLIKVGLALAPPLHFAALRTILGGLTLVLVLAIRRKRLWPRASLARWILPLGVLATTLTFGTMFAGPAYIGAGLAAVLGNTQPLIIIVLAALFLGERISLSKAAALLFGLAGVSLLALPAWRQTGGSDLFGIVLALGSAFSAAVASVIMKRLRPGEDLMSLIAWQLVVGGSLLFAVSLSFEVSQGIVWTGTFVGILLILALAGTALSTWLWFWLLQRAEAGRLSLYLFLVPVLGLFAAMDSFGERLGALQAGGVALILLAVVWSMFKVRTEPAASFLPPATQAVRRMQ</sequence>